<comment type="subcellular location">
    <subcellularLocation>
        <location evidence="1">Cell membrane</location>
        <topology evidence="1">Multi-pass membrane protein</topology>
    </subcellularLocation>
</comment>
<evidence type="ECO:0000256" key="3">
    <source>
        <dbReference type="ARBA" id="ARBA00022692"/>
    </source>
</evidence>
<evidence type="ECO:0000256" key="2">
    <source>
        <dbReference type="ARBA" id="ARBA00022475"/>
    </source>
</evidence>
<dbReference type="PANTHER" id="PTHR40077">
    <property type="entry name" value="MEMBRANE PROTEIN-RELATED"/>
    <property type="match status" value="1"/>
</dbReference>
<evidence type="ECO:0000256" key="1">
    <source>
        <dbReference type="ARBA" id="ARBA00004651"/>
    </source>
</evidence>
<dbReference type="RefSeq" id="WP_377930624.1">
    <property type="nucleotide sequence ID" value="NZ_JBHUEM010000054.1"/>
</dbReference>
<evidence type="ECO:0000256" key="6">
    <source>
        <dbReference type="SAM" id="Phobius"/>
    </source>
</evidence>
<protein>
    <submittedName>
        <fullName evidence="8">DUF3817 domain-containing protein</fullName>
    </submittedName>
</protein>
<name>A0ABW4LYU8_9BACI</name>
<evidence type="ECO:0000313" key="9">
    <source>
        <dbReference type="Proteomes" id="UP001597214"/>
    </source>
</evidence>
<keyword evidence="2" id="KW-1003">Cell membrane</keyword>
<evidence type="ECO:0000256" key="5">
    <source>
        <dbReference type="ARBA" id="ARBA00023136"/>
    </source>
</evidence>
<evidence type="ECO:0000313" key="8">
    <source>
        <dbReference type="EMBL" id="MFD1739393.1"/>
    </source>
</evidence>
<feature type="transmembrane region" description="Helical" evidence="6">
    <location>
        <begin position="6"/>
        <end position="26"/>
    </location>
</feature>
<keyword evidence="5 6" id="KW-0472">Membrane</keyword>
<dbReference type="NCBIfam" id="TIGR03954">
    <property type="entry name" value="integ_memb_HG"/>
    <property type="match status" value="1"/>
</dbReference>
<keyword evidence="3 6" id="KW-0812">Transmembrane</keyword>
<organism evidence="8 9">
    <name type="scientific">Bacillus salitolerans</name>
    <dbReference type="NCBI Taxonomy" id="1437434"/>
    <lineage>
        <taxon>Bacteria</taxon>
        <taxon>Bacillati</taxon>
        <taxon>Bacillota</taxon>
        <taxon>Bacilli</taxon>
        <taxon>Bacillales</taxon>
        <taxon>Bacillaceae</taxon>
        <taxon>Bacillus</taxon>
    </lineage>
</organism>
<evidence type="ECO:0000256" key="4">
    <source>
        <dbReference type="ARBA" id="ARBA00022989"/>
    </source>
</evidence>
<keyword evidence="4 6" id="KW-1133">Transmembrane helix</keyword>
<feature type="domain" description="DUF3817" evidence="7">
    <location>
        <begin position="7"/>
        <end position="93"/>
    </location>
</feature>
<feature type="transmembrane region" description="Helical" evidence="6">
    <location>
        <begin position="69"/>
        <end position="88"/>
    </location>
</feature>
<evidence type="ECO:0000259" key="7">
    <source>
        <dbReference type="Pfam" id="PF12823"/>
    </source>
</evidence>
<proteinExistence type="predicted"/>
<dbReference type="PANTHER" id="PTHR40077:SF1">
    <property type="entry name" value="MEMBRANE PROTEIN"/>
    <property type="match status" value="1"/>
</dbReference>
<sequence>MLKDSLGRLRVIGFIEGLSYLILLFIAMPLKYMADFPLAVTITGGIHGLFFVLFILALAHVFFAYRQSFWFGVIGVLASLLPFGTFLFDRKLRHIEKPIEVVKKRKYIDL</sequence>
<dbReference type="Proteomes" id="UP001597214">
    <property type="component" value="Unassembled WGS sequence"/>
</dbReference>
<keyword evidence="9" id="KW-1185">Reference proteome</keyword>
<dbReference type="Pfam" id="PF12823">
    <property type="entry name" value="DUF3817"/>
    <property type="match status" value="1"/>
</dbReference>
<gene>
    <name evidence="8" type="ORF">ACFSCX_23200</name>
</gene>
<dbReference type="EMBL" id="JBHUEM010000054">
    <property type="protein sequence ID" value="MFD1739393.1"/>
    <property type="molecule type" value="Genomic_DNA"/>
</dbReference>
<reference evidence="9" key="1">
    <citation type="journal article" date="2019" name="Int. J. Syst. Evol. Microbiol.">
        <title>The Global Catalogue of Microorganisms (GCM) 10K type strain sequencing project: providing services to taxonomists for standard genome sequencing and annotation.</title>
        <authorList>
            <consortium name="The Broad Institute Genomics Platform"/>
            <consortium name="The Broad Institute Genome Sequencing Center for Infectious Disease"/>
            <person name="Wu L."/>
            <person name="Ma J."/>
        </authorList>
    </citation>
    <scope>NUCLEOTIDE SEQUENCE [LARGE SCALE GENOMIC DNA]</scope>
    <source>
        <strain evidence="9">CCUG 49339</strain>
    </source>
</reference>
<dbReference type="InterPro" id="IPR023845">
    <property type="entry name" value="DUF3817_TM"/>
</dbReference>
<comment type="caution">
    <text evidence="8">The sequence shown here is derived from an EMBL/GenBank/DDBJ whole genome shotgun (WGS) entry which is preliminary data.</text>
</comment>
<accession>A0ABW4LYU8</accession>
<feature type="transmembrane region" description="Helical" evidence="6">
    <location>
        <begin position="38"/>
        <end position="63"/>
    </location>
</feature>